<evidence type="ECO:0000313" key="5">
    <source>
        <dbReference type="EMBL" id="MDT0319071.1"/>
    </source>
</evidence>
<organism evidence="5 6">
    <name type="scientific">Streptomyces millisiae</name>
    <dbReference type="NCBI Taxonomy" id="3075542"/>
    <lineage>
        <taxon>Bacteria</taxon>
        <taxon>Bacillati</taxon>
        <taxon>Actinomycetota</taxon>
        <taxon>Actinomycetes</taxon>
        <taxon>Kitasatosporales</taxon>
        <taxon>Streptomycetaceae</taxon>
        <taxon>Streptomyces</taxon>
    </lineage>
</organism>
<dbReference type="InterPro" id="IPR036390">
    <property type="entry name" value="WH_DNA-bd_sf"/>
</dbReference>
<gene>
    <name evidence="5" type="ORF">RNC47_12060</name>
</gene>
<sequence>MREPLPPDMFEELCPSGLVPIRFGDKWAGLVLACLRTGPRRYSELRVPLARVTPRVLTRSLRALERDGMITRTVEQSPPRVEYRLTPLGHSLMELYATVCDWTARHWDELLDAREAYDAEHAEATAR</sequence>
<accession>A0ABU2LNB1</accession>
<comment type="caution">
    <text evidence="5">The sequence shown here is derived from an EMBL/GenBank/DDBJ whole genome shotgun (WGS) entry which is preliminary data.</text>
</comment>
<dbReference type="PROSITE" id="PS51118">
    <property type="entry name" value="HTH_HXLR"/>
    <property type="match status" value="1"/>
</dbReference>
<keyword evidence="6" id="KW-1185">Reference proteome</keyword>
<keyword evidence="1" id="KW-0805">Transcription regulation</keyword>
<dbReference type="InterPro" id="IPR002577">
    <property type="entry name" value="HTH_HxlR"/>
</dbReference>
<dbReference type="Pfam" id="PF01638">
    <property type="entry name" value="HxlR"/>
    <property type="match status" value="1"/>
</dbReference>
<evidence type="ECO:0000313" key="6">
    <source>
        <dbReference type="Proteomes" id="UP001183420"/>
    </source>
</evidence>
<keyword evidence="3" id="KW-0804">Transcription</keyword>
<evidence type="ECO:0000256" key="1">
    <source>
        <dbReference type="ARBA" id="ARBA00023015"/>
    </source>
</evidence>
<evidence type="ECO:0000259" key="4">
    <source>
        <dbReference type="PROSITE" id="PS51118"/>
    </source>
</evidence>
<name>A0ABU2LNB1_9ACTN</name>
<keyword evidence="2" id="KW-0238">DNA-binding</keyword>
<evidence type="ECO:0000256" key="3">
    <source>
        <dbReference type="ARBA" id="ARBA00023163"/>
    </source>
</evidence>
<dbReference type="PANTHER" id="PTHR33204">
    <property type="entry name" value="TRANSCRIPTIONAL REGULATOR, MARR FAMILY"/>
    <property type="match status" value="1"/>
</dbReference>
<dbReference type="InterPro" id="IPR036388">
    <property type="entry name" value="WH-like_DNA-bd_sf"/>
</dbReference>
<dbReference type="EMBL" id="JAVREM010000011">
    <property type="protein sequence ID" value="MDT0319071.1"/>
    <property type="molecule type" value="Genomic_DNA"/>
</dbReference>
<evidence type="ECO:0000256" key="2">
    <source>
        <dbReference type="ARBA" id="ARBA00023125"/>
    </source>
</evidence>
<dbReference type="Proteomes" id="UP001183420">
    <property type="component" value="Unassembled WGS sequence"/>
</dbReference>
<feature type="domain" description="HTH hxlR-type" evidence="4">
    <location>
        <begin position="14"/>
        <end position="111"/>
    </location>
</feature>
<reference evidence="6" key="1">
    <citation type="submission" date="2023-07" db="EMBL/GenBank/DDBJ databases">
        <title>30 novel species of actinomycetes from the DSMZ collection.</title>
        <authorList>
            <person name="Nouioui I."/>
        </authorList>
    </citation>
    <scope>NUCLEOTIDE SEQUENCE [LARGE SCALE GENOMIC DNA]</scope>
    <source>
        <strain evidence="6">DSM 44918</strain>
    </source>
</reference>
<proteinExistence type="predicted"/>
<dbReference type="RefSeq" id="WP_311598129.1">
    <property type="nucleotide sequence ID" value="NZ_JAVREM010000011.1"/>
</dbReference>
<dbReference type="PANTHER" id="PTHR33204:SF37">
    <property type="entry name" value="HTH-TYPE TRANSCRIPTIONAL REGULATOR YODB"/>
    <property type="match status" value="1"/>
</dbReference>
<dbReference type="SUPFAM" id="SSF46785">
    <property type="entry name" value="Winged helix' DNA-binding domain"/>
    <property type="match status" value="1"/>
</dbReference>
<dbReference type="Gene3D" id="1.10.10.10">
    <property type="entry name" value="Winged helix-like DNA-binding domain superfamily/Winged helix DNA-binding domain"/>
    <property type="match status" value="1"/>
</dbReference>
<protein>
    <submittedName>
        <fullName evidence="5">Helix-turn-helix domain-containing protein</fullName>
    </submittedName>
</protein>